<reference evidence="2 3" key="1">
    <citation type="submission" date="2018-09" db="EMBL/GenBank/DDBJ databases">
        <title>Complete genome sequence of Euzebya sp. DY32-46 isolated from seawater of Pacific Ocean.</title>
        <authorList>
            <person name="Xu L."/>
            <person name="Wu Y.-H."/>
            <person name="Xu X.-W."/>
        </authorList>
    </citation>
    <scope>NUCLEOTIDE SEQUENCE [LARGE SCALE GENOMIC DNA]</scope>
    <source>
        <strain evidence="2 3">DY32-46</strain>
    </source>
</reference>
<dbReference type="AlphaFoldDB" id="A0A346XWX2"/>
<dbReference type="Proteomes" id="UP000264006">
    <property type="component" value="Chromosome"/>
</dbReference>
<keyword evidence="3" id="KW-1185">Reference proteome</keyword>
<dbReference type="EMBL" id="CP031165">
    <property type="protein sequence ID" value="AXV06719.1"/>
    <property type="molecule type" value="Genomic_DNA"/>
</dbReference>
<protein>
    <recommendedName>
        <fullName evidence="1">PaaD zinc beta ribbon domain-containing protein</fullName>
    </recommendedName>
</protein>
<evidence type="ECO:0000313" key="2">
    <source>
        <dbReference type="EMBL" id="AXV06719.1"/>
    </source>
</evidence>
<proteinExistence type="predicted"/>
<evidence type="ECO:0000259" key="1">
    <source>
        <dbReference type="Pfam" id="PF23451"/>
    </source>
</evidence>
<gene>
    <name evidence="2" type="ORF">DVS28_a2034</name>
</gene>
<dbReference type="KEGG" id="euz:DVS28_a2034"/>
<organism evidence="2 3">
    <name type="scientific">Euzebya pacifica</name>
    <dbReference type="NCBI Taxonomy" id="1608957"/>
    <lineage>
        <taxon>Bacteria</taxon>
        <taxon>Bacillati</taxon>
        <taxon>Actinomycetota</taxon>
        <taxon>Nitriliruptoria</taxon>
        <taxon>Euzebyales</taxon>
    </lineage>
</organism>
<dbReference type="InterPro" id="IPR056572">
    <property type="entry name" value="Zn_ribbon_PaaD"/>
</dbReference>
<evidence type="ECO:0000313" key="3">
    <source>
        <dbReference type="Proteomes" id="UP000264006"/>
    </source>
</evidence>
<accession>A0A346XWX2</accession>
<sequence length="63" mass="6538">MLQEQGFVPESSADPVCPYCGSTNLRPEGSFGGSLCKRPFTCRNCGSTVDLLAGASLPIVSVS</sequence>
<name>A0A346XWX2_9ACTN</name>
<dbReference type="Pfam" id="PF23451">
    <property type="entry name" value="Zn_ribbon_PaaD"/>
    <property type="match status" value="1"/>
</dbReference>
<feature type="domain" description="PaaD zinc beta ribbon" evidence="1">
    <location>
        <begin position="14"/>
        <end position="50"/>
    </location>
</feature>